<sequence length="124" mass="13391">MQHRSVLGGIYSPGDACCRRCKIKAEVASASNNALSFPVPAAAKVKVRSKVVHPYQPQAWPNTLCRSLSSTHHLPAPVSSGSVGRANRTKVGDGSLTLNTNRYLMGSVRTNGAPRFPYLMRFLP</sequence>
<organism evidence="1 2">
    <name type="scientific">Portunus trituberculatus</name>
    <name type="common">Swimming crab</name>
    <name type="synonym">Neptunus trituberculatus</name>
    <dbReference type="NCBI Taxonomy" id="210409"/>
    <lineage>
        <taxon>Eukaryota</taxon>
        <taxon>Metazoa</taxon>
        <taxon>Ecdysozoa</taxon>
        <taxon>Arthropoda</taxon>
        <taxon>Crustacea</taxon>
        <taxon>Multicrustacea</taxon>
        <taxon>Malacostraca</taxon>
        <taxon>Eumalacostraca</taxon>
        <taxon>Eucarida</taxon>
        <taxon>Decapoda</taxon>
        <taxon>Pleocyemata</taxon>
        <taxon>Brachyura</taxon>
        <taxon>Eubrachyura</taxon>
        <taxon>Portunoidea</taxon>
        <taxon>Portunidae</taxon>
        <taxon>Portuninae</taxon>
        <taxon>Portunus</taxon>
    </lineage>
</organism>
<keyword evidence="2" id="KW-1185">Reference proteome</keyword>
<comment type="caution">
    <text evidence="1">The sequence shown here is derived from an EMBL/GenBank/DDBJ whole genome shotgun (WGS) entry which is preliminary data.</text>
</comment>
<evidence type="ECO:0000313" key="1">
    <source>
        <dbReference type="EMBL" id="MPC36110.1"/>
    </source>
</evidence>
<dbReference type="AlphaFoldDB" id="A0A5B7EN91"/>
<dbReference type="EMBL" id="VSRR010003428">
    <property type="protein sequence ID" value="MPC36110.1"/>
    <property type="molecule type" value="Genomic_DNA"/>
</dbReference>
<dbReference type="Proteomes" id="UP000324222">
    <property type="component" value="Unassembled WGS sequence"/>
</dbReference>
<reference evidence="1 2" key="1">
    <citation type="submission" date="2019-05" db="EMBL/GenBank/DDBJ databases">
        <title>Another draft genome of Portunus trituberculatus and its Hox gene families provides insights of decapod evolution.</title>
        <authorList>
            <person name="Jeong J.-H."/>
            <person name="Song I."/>
            <person name="Kim S."/>
            <person name="Choi T."/>
            <person name="Kim D."/>
            <person name="Ryu S."/>
            <person name="Kim W."/>
        </authorList>
    </citation>
    <scope>NUCLEOTIDE SEQUENCE [LARGE SCALE GENOMIC DNA]</scope>
    <source>
        <tissue evidence="1">Muscle</tissue>
    </source>
</reference>
<name>A0A5B7EN91_PORTR</name>
<gene>
    <name evidence="1" type="ORF">E2C01_029559</name>
</gene>
<protein>
    <submittedName>
        <fullName evidence="1">Uncharacterized protein</fullName>
    </submittedName>
</protein>
<proteinExistence type="predicted"/>
<accession>A0A5B7EN91</accession>
<evidence type="ECO:0000313" key="2">
    <source>
        <dbReference type="Proteomes" id="UP000324222"/>
    </source>
</evidence>